<feature type="domain" description="NTR" evidence="12">
    <location>
        <begin position="157"/>
        <end position="271"/>
    </location>
</feature>
<organism evidence="13 14">
    <name type="scientific">Anopheles farauti</name>
    <dbReference type="NCBI Taxonomy" id="69004"/>
    <lineage>
        <taxon>Eukaryota</taxon>
        <taxon>Metazoa</taxon>
        <taxon>Ecdysozoa</taxon>
        <taxon>Arthropoda</taxon>
        <taxon>Hexapoda</taxon>
        <taxon>Insecta</taxon>
        <taxon>Pterygota</taxon>
        <taxon>Neoptera</taxon>
        <taxon>Endopterygota</taxon>
        <taxon>Diptera</taxon>
        <taxon>Nematocera</taxon>
        <taxon>Culicoidea</taxon>
        <taxon>Culicidae</taxon>
        <taxon>Anophelinae</taxon>
        <taxon>Anopheles</taxon>
    </lineage>
</organism>
<feature type="transmembrane region" description="Helical" evidence="11">
    <location>
        <begin position="134"/>
        <end position="154"/>
    </location>
</feature>
<keyword evidence="6 9" id="KW-1015">Disulfide bond</keyword>
<keyword evidence="11" id="KW-0472">Membrane</keyword>
<evidence type="ECO:0000256" key="3">
    <source>
        <dbReference type="ARBA" id="ARBA00022525"/>
    </source>
</evidence>
<dbReference type="PANTHER" id="PTHR11844:SF33">
    <property type="entry name" value="TISSUE INHIBITOR OF METALLOPROTEINASE"/>
    <property type="match status" value="1"/>
</dbReference>
<feature type="compositionally biased region" description="Polar residues" evidence="10">
    <location>
        <begin position="20"/>
        <end position="32"/>
    </location>
</feature>
<dbReference type="Gene3D" id="2.40.50.120">
    <property type="match status" value="1"/>
</dbReference>
<dbReference type="EMBL" id="AXCN02000111">
    <property type="status" value="NOT_ANNOTATED_CDS"/>
    <property type="molecule type" value="Genomic_DNA"/>
</dbReference>
<dbReference type="InterPro" id="IPR001134">
    <property type="entry name" value="Netrin_domain"/>
</dbReference>
<keyword evidence="8" id="KW-0479">Metal-binding</keyword>
<evidence type="ECO:0000256" key="11">
    <source>
        <dbReference type="SAM" id="Phobius"/>
    </source>
</evidence>
<dbReference type="SMART" id="SM00206">
    <property type="entry name" value="NTR"/>
    <property type="match status" value="1"/>
</dbReference>
<dbReference type="InterPro" id="IPR008993">
    <property type="entry name" value="TIMP-like_OB-fold"/>
</dbReference>
<keyword evidence="5" id="KW-0646">Protease inhibitor</keyword>
<comment type="subcellular location">
    <subcellularLocation>
        <location evidence="1">Secreted</location>
    </subcellularLocation>
</comment>
<comment type="similarity">
    <text evidence="2">Belongs to the protease inhibitor I35 (TIMP) family.</text>
</comment>
<dbReference type="AlphaFoldDB" id="A0A182QIM6"/>
<dbReference type="CDD" id="cd03577">
    <property type="entry name" value="NTR_TIMP_like"/>
    <property type="match status" value="1"/>
</dbReference>
<evidence type="ECO:0000256" key="5">
    <source>
        <dbReference type="ARBA" id="ARBA00022690"/>
    </source>
</evidence>
<protein>
    <recommendedName>
        <fullName evidence="12">NTR domain-containing protein</fullName>
    </recommendedName>
</protein>
<feature type="disulfide bond" evidence="9">
    <location>
        <begin position="273"/>
        <end position="323"/>
    </location>
</feature>
<evidence type="ECO:0000256" key="8">
    <source>
        <dbReference type="PIRSR" id="PIRSR601820-1"/>
    </source>
</evidence>
<proteinExistence type="inferred from homology"/>
<dbReference type="InterPro" id="IPR027465">
    <property type="entry name" value="TIMP_C"/>
</dbReference>
<dbReference type="STRING" id="69004.A0A182QIM6"/>
<keyword evidence="3" id="KW-0964">Secreted</keyword>
<feature type="region of interest" description="Disordered" evidence="10">
    <location>
        <begin position="1"/>
        <end position="33"/>
    </location>
</feature>
<dbReference type="SUPFAM" id="SSF50242">
    <property type="entry name" value="TIMP-like"/>
    <property type="match status" value="1"/>
</dbReference>
<evidence type="ECO:0000256" key="6">
    <source>
        <dbReference type="ARBA" id="ARBA00023157"/>
    </source>
</evidence>
<dbReference type="GO" id="GO:0002020">
    <property type="term" value="F:protease binding"/>
    <property type="evidence" value="ECO:0007669"/>
    <property type="project" value="TreeGrafter"/>
</dbReference>
<keyword evidence="14" id="KW-1185">Reference proteome</keyword>
<sequence length="341" mass="37328">MHRPETSAASSGRERKADITSPSLRHSGSCETGTIMEGHRRHVTLKFALSLSGEWSGAERIQRRSRLVAESVLAHLKRSNSHTSHTDVCHHIESKQAAAAAAATKRSTTQSAVETELDSFGESPTRTKMKVNRLLPLLAVLALPLVMLAMIPTADACSCLPQHPQTAYCESDYVIVAQVLRQTASKNHMDAYKIAIKKEYKMSDEARKLLRNGKLYTASSGSMCGITLEPNKLYAIAANSDQVGLCDFIRPYSELSIVEKRGLAGIYRKGCRCKINQCMGHKCSQRVASCNWTPFAAKGICETSYGSCVPAGIVKEDGTPLKCHWRRSPRYGQCVAKNGGK</sequence>
<dbReference type="GO" id="GO:0046872">
    <property type="term" value="F:metal ion binding"/>
    <property type="evidence" value="ECO:0007669"/>
    <property type="project" value="UniProtKB-KW"/>
</dbReference>
<keyword evidence="11" id="KW-0812">Transmembrane</keyword>
<feature type="disulfide bond" evidence="9">
    <location>
        <begin position="159"/>
        <end position="246"/>
    </location>
</feature>
<dbReference type="GO" id="GO:0051045">
    <property type="term" value="P:negative regulation of membrane protein ectodomain proteolysis"/>
    <property type="evidence" value="ECO:0007669"/>
    <property type="project" value="TreeGrafter"/>
</dbReference>
<accession>A0A182QIM6</accession>
<dbReference type="InterPro" id="IPR001820">
    <property type="entry name" value="TIMP"/>
</dbReference>
<dbReference type="GO" id="GO:0005615">
    <property type="term" value="C:extracellular space"/>
    <property type="evidence" value="ECO:0007669"/>
    <property type="project" value="TreeGrafter"/>
</dbReference>
<dbReference type="Gene3D" id="3.90.370.10">
    <property type="entry name" value="Tissue inhibitor of metalloproteinase-1. Chain B, domain 1"/>
    <property type="match status" value="1"/>
</dbReference>
<dbReference type="VEuPathDB" id="VectorBase:AFAF010959"/>
<evidence type="ECO:0000313" key="13">
    <source>
        <dbReference type="EnsemblMetazoa" id="AFAF010959-PA"/>
    </source>
</evidence>
<feature type="binding site" evidence="8">
    <location>
        <position position="157"/>
    </location>
    <ligand>
        <name>Zn(2+)</name>
        <dbReference type="ChEBI" id="CHEBI:29105"/>
        <note>ligand shared with metalloproteinase partner</note>
    </ligand>
</feature>
<keyword evidence="8" id="KW-0862">Zinc</keyword>
<feature type="disulfide bond" evidence="9">
    <location>
        <begin position="169"/>
        <end position="271"/>
    </location>
</feature>
<name>A0A182QIM6_9DIPT</name>
<evidence type="ECO:0000256" key="7">
    <source>
        <dbReference type="ARBA" id="ARBA00023215"/>
    </source>
</evidence>
<evidence type="ECO:0000313" key="14">
    <source>
        <dbReference type="Proteomes" id="UP000075886"/>
    </source>
</evidence>
<evidence type="ECO:0000259" key="12">
    <source>
        <dbReference type="PROSITE" id="PS50189"/>
    </source>
</evidence>
<evidence type="ECO:0000256" key="2">
    <source>
        <dbReference type="ARBA" id="ARBA00011027"/>
    </source>
</evidence>
<dbReference type="GO" id="GO:0031012">
    <property type="term" value="C:extracellular matrix"/>
    <property type="evidence" value="ECO:0007669"/>
    <property type="project" value="TreeGrafter"/>
</dbReference>
<feature type="disulfide bond" evidence="9">
    <location>
        <begin position="157"/>
        <end position="224"/>
    </location>
</feature>
<evidence type="ECO:0000256" key="1">
    <source>
        <dbReference type="ARBA" id="ARBA00004613"/>
    </source>
</evidence>
<keyword evidence="11" id="KW-1133">Transmembrane helix</keyword>
<dbReference type="PANTHER" id="PTHR11844">
    <property type="entry name" value="METALLOPROTEASE INHIBITOR"/>
    <property type="match status" value="1"/>
</dbReference>
<dbReference type="Pfam" id="PF00965">
    <property type="entry name" value="TIMP"/>
    <property type="match status" value="1"/>
</dbReference>
<evidence type="ECO:0000256" key="9">
    <source>
        <dbReference type="PIRSR" id="PIRSR601820-3"/>
    </source>
</evidence>
<dbReference type="EnsemblMetazoa" id="AFAF010959-RA">
    <property type="protein sequence ID" value="AFAF010959-PA"/>
    <property type="gene ID" value="AFAF010959"/>
</dbReference>
<reference evidence="13" key="2">
    <citation type="submission" date="2020-05" db="UniProtKB">
        <authorList>
            <consortium name="EnsemblMetazoa"/>
        </authorList>
    </citation>
    <scope>IDENTIFICATION</scope>
    <source>
        <strain evidence="13">FAR1</strain>
    </source>
</reference>
<dbReference type="GO" id="GO:0008191">
    <property type="term" value="F:metalloendopeptidase inhibitor activity"/>
    <property type="evidence" value="ECO:0007669"/>
    <property type="project" value="InterPro"/>
</dbReference>
<keyword evidence="7" id="KW-0481">Metalloenzyme inhibitor</keyword>
<dbReference type="Proteomes" id="UP000075886">
    <property type="component" value="Unassembled WGS sequence"/>
</dbReference>
<evidence type="ECO:0000256" key="4">
    <source>
        <dbReference type="ARBA" id="ARBA00022608"/>
    </source>
</evidence>
<feature type="disulfide bond" evidence="9">
    <location>
        <begin position="278"/>
        <end position="283"/>
    </location>
</feature>
<dbReference type="PROSITE" id="PS50189">
    <property type="entry name" value="NTR"/>
    <property type="match status" value="1"/>
</dbReference>
<evidence type="ECO:0000256" key="10">
    <source>
        <dbReference type="SAM" id="MobiDB-lite"/>
    </source>
</evidence>
<reference evidence="14" key="1">
    <citation type="submission" date="2014-01" db="EMBL/GenBank/DDBJ databases">
        <title>The Genome Sequence of Anopheles farauti FAR1 (V2).</title>
        <authorList>
            <consortium name="The Broad Institute Genomics Platform"/>
            <person name="Neafsey D.E."/>
            <person name="Besansky N."/>
            <person name="Howell P."/>
            <person name="Walton C."/>
            <person name="Young S.K."/>
            <person name="Zeng Q."/>
            <person name="Gargeya S."/>
            <person name="Fitzgerald M."/>
            <person name="Haas B."/>
            <person name="Abouelleil A."/>
            <person name="Allen A.W."/>
            <person name="Alvarado L."/>
            <person name="Arachchi H.M."/>
            <person name="Berlin A.M."/>
            <person name="Chapman S.B."/>
            <person name="Gainer-Dewar J."/>
            <person name="Goldberg J."/>
            <person name="Griggs A."/>
            <person name="Gujja S."/>
            <person name="Hansen M."/>
            <person name="Howarth C."/>
            <person name="Imamovic A."/>
            <person name="Ireland A."/>
            <person name="Larimer J."/>
            <person name="McCowan C."/>
            <person name="Murphy C."/>
            <person name="Pearson M."/>
            <person name="Poon T.W."/>
            <person name="Priest M."/>
            <person name="Roberts A."/>
            <person name="Saif S."/>
            <person name="Shea T."/>
            <person name="Sisk P."/>
            <person name="Sykes S."/>
            <person name="Wortman J."/>
            <person name="Nusbaum C."/>
            <person name="Birren B."/>
        </authorList>
    </citation>
    <scope>NUCLEOTIDE SEQUENCE [LARGE SCALE GENOMIC DNA]</scope>
    <source>
        <strain evidence="14">FAR1</strain>
    </source>
</reference>
<keyword evidence="4" id="KW-0483">Metalloprotease inhibitor</keyword>